<dbReference type="InterPro" id="IPR027417">
    <property type="entry name" value="P-loop_NTPase"/>
</dbReference>
<evidence type="ECO:0000313" key="5">
    <source>
        <dbReference type="Proteomes" id="UP000604046"/>
    </source>
</evidence>
<reference evidence="4" key="1">
    <citation type="submission" date="2021-02" db="EMBL/GenBank/DDBJ databases">
        <authorList>
            <person name="Dougan E. K."/>
            <person name="Rhodes N."/>
            <person name="Thang M."/>
            <person name="Chan C."/>
        </authorList>
    </citation>
    <scope>NUCLEOTIDE SEQUENCE</scope>
</reference>
<dbReference type="PRINTS" id="PR00449">
    <property type="entry name" value="RASTRNSFRMNG"/>
</dbReference>
<dbReference type="SMART" id="SM00175">
    <property type="entry name" value="RAB"/>
    <property type="match status" value="1"/>
</dbReference>
<dbReference type="Pfam" id="PF00071">
    <property type="entry name" value="Ras"/>
    <property type="match status" value="1"/>
</dbReference>
<comment type="caution">
    <text evidence="4">The sequence shown here is derived from an EMBL/GenBank/DDBJ whole genome shotgun (WGS) entry which is preliminary data.</text>
</comment>
<accession>A0A812PXN3</accession>
<organism evidence="4 5">
    <name type="scientific">Symbiodinium natans</name>
    <dbReference type="NCBI Taxonomy" id="878477"/>
    <lineage>
        <taxon>Eukaryota</taxon>
        <taxon>Sar</taxon>
        <taxon>Alveolata</taxon>
        <taxon>Dinophyceae</taxon>
        <taxon>Suessiales</taxon>
        <taxon>Symbiodiniaceae</taxon>
        <taxon>Symbiodinium</taxon>
    </lineage>
</organism>
<evidence type="ECO:0000256" key="2">
    <source>
        <dbReference type="SAM" id="MobiDB-lite"/>
    </source>
</evidence>
<feature type="compositionally biased region" description="Pro residues" evidence="2">
    <location>
        <begin position="291"/>
        <end position="303"/>
    </location>
</feature>
<dbReference type="Gene3D" id="3.10.20.90">
    <property type="entry name" value="Phosphatidylinositol 3-kinase Catalytic Subunit, Chain A, domain 1"/>
    <property type="match status" value="1"/>
</dbReference>
<gene>
    <name evidence="4" type="primary">YPTM2</name>
    <name evidence="4" type="ORF">SNAT2548_LOCUS18527</name>
</gene>
<name>A0A812PXN3_9DINO</name>
<keyword evidence="1" id="KW-0547">Nucleotide-binding</keyword>
<dbReference type="Proteomes" id="UP000604046">
    <property type="component" value="Unassembled WGS sequence"/>
</dbReference>
<keyword evidence="5" id="KW-1185">Reference proteome</keyword>
<protein>
    <submittedName>
        <fullName evidence="4">YPTM2 protein</fullName>
    </submittedName>
</protein>
<evidence type="ECO:0000313" key="4">
    <source>
        <dbReference type="EMBL" id="CAE7351296.1"/>
    </source>
</evidence>
<dbReference type="InterPro" id="IPR001806">
    <property type="entry name" value="Small_GTPase"/>
</dbReference>
<sequence>MKEKPRAPEPHEPGPPMYTVTLLTLSGSPSAEFELPPATSVGEILQKARTTASDGRAQLKLLLQGRELQAKETLCSLGLPPPPSVVELQLICQPRLVERISAQTSDYQRVSIGICGQRGAGKTSLMNQYVDRAFVTDEFVSVIPIEFKIANLRVERDAAFVPVKLQLWDLHGRRSNQYEPRVHSNMFRNMVAILFVADLESLALDEIKTLLDMSAPTSVLERVLVGNKADACAPGSREAAQAFAAERDLPYFETSAKDYESVEPAMHQILLSVLDKLELKLTPLSKHEPDPPPPPPPKHCTLQ</sequence>
<proteinExistence type="predicted"/>
<dbReference type="GO" id="GO:0003924">
    <property type="term" value="F:GTPase activity"/>
    <property type="evidence" value="ECO:0007669"/>
    <property type="project" value="InterPro"/>
</dbReference>
<feature type="domain" description="Ubiquitin-like" evidence="3">
    <location>
        <begin position="18"/>
        <end position="85"/>
    </location>
</feature>
<evidence type="ECO:0000259" key="3">
    <source>
        <dbReference type="PROSITE" id="PS50053"/>
    </source>
</evidence>
<dbReference type="OrthoDB" id="415503at2759"/>
<dbReference type="SUPFAM" id="SSF54236">
    <property type="entry name" value="Ubiquitin-like"/>
    <property type="match status" value="1"/>
</dbReference>
<dbReference type="Gene3D" id="3.40.50.300">
    <property type="entry name" value="P-loop containing nucleotide triphosphate hydrolases"/>
    <property type="match status" value="1"/>
</dbReference>
<dbReference type="InterPro" id="IPR000626">
    <property type="entry name" value="Ubiquitin-like_dom"/>
</dbReference>
<dbReference type="GO" id="GO:0005525">
    <property type="term" value="F:GTP binding"/>
    <property type="evidence" value="ECO:0007669"/>
    <property type="project" value="InterPro"/>
</dbReference>
<feature type="region of interest" description="Disordered" evidence="2">
    <location>
        <begin position="283"/>
        <end position="303"/>
    </location>
</feature>
<dbReference type="PROSITE" id="PS50053">
    <property type="entry name" value="UBIQUITIN_2"/>
    <property type="match status" value="1"/>
</dbReference>
<evidence type="ECO:0000256" key="1">
    <source>
        <dbReference type="ARBA" id="ARBA00022741"/>
    </source>
</evidence>
<dbReference type="InterPro" id="IPR029071">
    <property type="entry name" value="Ubiquitin-like_domsf"/>
</dbReference>
<dbReference type="PROSITE" id="PS51419">
    <property type="entry name" value="RAB"/>
    <property type="match status" value="1"/>
</dbReference>
<dbReference type="AlphaFoldDB" id="A0A812PXN3"/>
<dbReference type="PANTHER" id="PTHR47978">
    <property type="match status" value="1"/>
</dbReference>
<dbReference type="SUPFAM" id="SSF52540">
    <property type="entry name" value="P-loop containing nucleoside triphosphate hydrolases"/>
    <property type="match status" value="1"/>
</dbReference>
<dbReference type="EMBL" id="CAJNDS010002147">
    <property type="protein sequence ID" value="CAE7351296.1"/>
    <property type="molecule type" value="Genomic_DNA"/>
</dbReference>